<comment type="caution">
    <text evidence="8">The sequence shown here is derived from an EMBL/GenBank/DDBJ whole genome shotgun (WGS) entry which is preliminary data.</text>
</comment>
<dbReference type="InterPro" id="IPR006612">
    <property type="entry name" value="THAP_Znf"/>
</dbReference>
<sequence>MVSCSACGISYNAKHQKGKLTFHAFPKNVGRRNAWINCVRNTKPEWIPKKRSVLCSLHFTEECFDCTSRVKVRLQPSAVPTIEVDRLKYVSRYNPLNLKPISGSNFETVMVTTHEPSTPAEISKHHFLLCNEPSASSAKTPPSSPPKDTNLEDTPRKRSLKRKINELYKVNDVKSKKLRKLQKAMWKKKKWISSHKILASELKKKNLMLEEHSNLMLDHFGNNKEIIFESLFRKTNEKQVKQKYEQSIRSFAMTLHFFSPKGYNYVRQKFYNCLPHPKTLFKWYFSVDAKPGFTTEAFNFLKLKVAKSNKKGIVCSLVFDEMSIRQHVEFCNGKYFGYVDFGSQLEGDNMEMAKEALVFMIVCINEPWKLPIGYFFLSAINSNQKATLTKQALTLLNDTGIKIMNMTFDGAATNFGMCSVLKCPFKEDNIRSVFIHDDRKYFLMPDPVHMIKLIRNCFTEKMGFIDLNGNQINFEYVIKLNEMQEKEGLHLGNKLRKQHINFVKQKMKVKLARQLLSRSVADALFYCRDKLQMAEFNNCGPTAEFILLMKSGTYKQATCPTNIEEIRRFYTKLCK</sequence>
<dbReference type="Pfam" id="PF05485">
    <property type="entry name" value="THAP"/>
    <property type="match status" value="1"/>
</dbReference>
<dbReference type="InterPro" id="IPR048365">
    <property type="entry name" value="TNP-like_RNaseH_N"/>
</dbReference>
<evidence type="ECO:0000256" key="3">
    <source>
        <dbReference type="ARBA" id="ARBA00022833"/>
    </source>
</evidence>
<evidence type="ECO:0000313" key="8">
    <source>
        <dbReference type="EMBL" id="KAB0802076.1"/>
    </source>
</evidence>
<evidence type="ECO:0000256" key="2">
    <source>
        <dbReference type="ARBA" id="ARBA00022771"/>
    </source>
</evidence>
<dbReference type="SMART" id="SM00692">
    <property type="entry name" value="DM3"/>
    <property type="match status" value="1"/>
</dbReference>
<dbReference type="PROSITE" id="PS50950">
    <property type="entry name" value="ZF_THAP"/>
    <property type="match status" value="1"/>
</dbReference>
<dbReference type="Pfam" id="PF12017">
    <property type="entry name" value="Tnp_P_element"/>
    <property type="match status" value="1"/>
</dbReference>
<evidence type="ECO:0000256" key="4">
    <source>
        <dbReference type="ARBA" id="ARBA00023125"/>
    </source>
</evidence>
<dbReference type="Pfam" id="PF21787">
    <property type="entry name" value="TNP-like_RNaseH_N"/>
    <property type="match status" value="1"/>
</dbReference>
<keyword evidence="1" id="KW-0479">Metal-binding</keyword>
<dbReference type="EMBL" id="VVIM01000002">
    <property type="protein sequence ID" value="KAB0802076.1"/>
    <property type="molecule type" value="Genomic_DNA"/>
</dbReference>
<dbReference type="PANTHER" id="PTHR46927">
    <property type="entry name" value="AGAP005574-PA"/>
    <property type="match status" value="1"/>
</dbReference>
<name>A0A5N4AXN1_PHOPY</name>
<protein>
    <recommendedName>
        <fullName evidence="7">THAP-type domain-containing protein</fullName>
    </recommendedName>
</protein>
<keyword evidence="2 5" id="KW-0863">Zinc-finger</keyword>
<feature type="region of interest" description="Disordered" evidence="6">
    <location>
        <begin position="133"/>
        <end position="158"/>
    </location>
</feature>
<accession>A0A5N4AXN1</accession>
<gene>
    <name evidence="8" type="ORF">PPYR_04262</name>
</gene>
<proteinExistence type="predicted"/>
<evidence type="ECO:0000259" key="7">
    <source>
        <dbReference type="PROSITE" id="PS50950"/>
    </source>
</evidence>
<dbReference type="Proteomes" id="UP000327044">
    <property type="component" value="Unassembled WGS sequence"/>
</dbReference>
<dbReference type="SUPFAM" id="SSF57716">
    <property type="entry name" value="Glucocorticoid receptor-like (DNA-binding domain)"/>
    <property type="match status" value="1"/>
</dbReference>
<dbReference type="InterPro" id="IPR052224">
    <property type="entry name" value="THAP_domain_protein"/>
</dbReference>
<evidence type="ECO:0000313" key="9">
    <source>
        <dbReference type="Proteomes" id="UP000327044"/>
    </source>
</evidence>
<keyword evidence="9" id="KW-1185">Reference proteome</keyword>
<keyword evidence="4 5" id="KW-0238">DNA-binding</keyword>
<dbReference type="InterPro" id="IPR048366">
    <property type="entry name" value="TNP-like_GBD"/>
</dbReference>
<dbReference type="GO" id="GO:0008270">
    <property type="term" value="F:zinc ion binding"/>
    <property type="evidence" value="ECO:0007669"/>
    <property type="project" value="UniProtKB-KW"/>
</dbReference>
<dbReference type="SMART" id="SM00980">
    <property type="entry name" value="THAP"/>
    <property type="match status" value="1"/>
</dbReference>
<keyword evidence="3" id="KW-0862">Zinc</keyword>
<dbReference type="PANTHER" id="PTHR46927:SF3">
    <property type="entry name" value="THAP-TYPE DOMAIN-CONTAINING PROTEIN"/>
    <property type="match status" value="1"/>
</dbReference>
<dbReference type="InParanoid" id="A0A5N4AXN1"/>
<dbReference type="InterPro" id="IPR021896">
    <property type="entry name" value="THAP9-like_HTH"/>
</dbReference>
<dbReference type="AlphaFoldDB" id="A0A5N4AXN1"/>
<evidence type="ECO:0000256" key="5">
    <source>
        <dbReference type="PROSITE-ProRule" id="PRU00309"/>
    </source>
</evidence>
<dbReference type="GO" id="GO:0003677">
    <property type="term" value="F:DNA binding"/>
    <property type="evidence" value="ECO:0007669"/>
    <property type="project" value="UniProtKB-UniRule"/>
</dbReference>
<evidence type="ECO:0000256" key="6">
    <source>
        <dbReference type="SAM" id="MobiDB-lite"/>
    </source>
</evidence>
<dbReference type="Pfam" id="PF21788">
    <property type="entry name" value="TNP-like_GBD"/>
    <property type="match status" value="1"/>
</dbReference>
<feature type="domain" description="THAP-type" evidence="7">
    <location>
        <begin position="1"/>
        <end position="83"/>
    </location>
</feature>
<evidence type="ECO:0000256" key="1">
    <source>
        <dbReference type="ARBA" id="ARBA00022723"/>
    </source>
</evidence>
<organism evidence="8 9">
    <name type="scientific">Photinus pyralis</name>
    <name type="common">Common eastern firefly</name>
    <name type="synonym">Lampyris pyralis</name>
    <dbReference type="NCBI Taxonomy" id="7054"/>
    <lineage>
        <taxon>Eukaryota</taxon>
        <taxon>Metazoa</taxon>
        <taxon>Ecdysozoa</taxon>
        <taxon>Arthropoda</taxon>
        <taxon>Hexapoda</taxon>
        <taxon>Insecta</taxon>
        <taxon>Pterygota</taxon>
        <taxon>Neoptera</taxon>
        <taxon>Endopterygota</taxon>
        <taxon>Coleoptera</taxon>
        <taxon>Polyphaga</taxon>
        <taxon>Elateriformia</taxon>
        <taxon>Elateroidea</taxon>
        <taxon>Lampyridae</taxon>
        <taxon>Lampyrinae</taxon>
        <taxon>Photinus</taxon>
    </lineage>
</organism>
<reference evidence="8 9" key="1">
    <citation type="journal article" date="2018" name="Elife">
        <title>Firefly genomes illuminate parallel origins of bioluminescence in beetles.</title>
        <authorList>
            <person name="Fallon T.R."/>
            <person name="Lower S.E."/>
            <person name="Chang C.H."/>
            <person name="Bessho-Uehara M."/>
            <person name="Martin G.J."/>
            <person name="Bewick A.J."/>
            <person name="Behringer M."/>
            <person name="Debat H.J."/>
            <person name="Wong I."/>
            <person name="Day J.C."/>
            <person name="Suvorov A."/>
            <person name="Silva C.J."/>
            <person name="Stanger-Hall K.F."/>
            <person name="Hall D.W."/>
            <person name="Schmitz R.J."/>
            <person name="Nelson D.R."/>
            <person name="Lewis S.M."/>
            <person name="Shigenobu S."/>
            <person name="Bybee S.M."/>
            <person name="Larracuente A.M."/>
            <person name="Oba Y."/>
            <person name="Weng J.K."/>
        </authorList>
    </citation>
    <scope>NUCLEOTIDE SEQUENCE [LARGE SCALE GENOMIC DNA]</scope>
    <source>
        <strain evidence="8">1611_PpyrPB1</strain>
        <tissue evidence="8">Whole body</tissue>
    </source>
</reference>